<sequence>MKQFALIILMSFMPFVHAFAQEKESGEKEILELIESKQFKFTARSVTPLSGSTINLTSTYDLVVDSAEVEAWLPFYGRAYQTDYGSTEGGIKFKEKAKVFEVEVNEKKEMYVIRIEVDTTRDSYKIIIHTGKSGYGSMSITSNRRQSVSYYGIIEALEE</sequence>
<accession>A0A0L8VF35</accession>
<evidence type="ECO:0000256" key="1">
    <source>
        <dbReference type="SAM" id="SignalP"/>
    </source>
</evidence>
<dbReference type="InterPro" id="IPR025347">
    <property type="entry name" value="DUF4251"/>
</dbReference>
<protein>
    <recommendedName>
        <fullName evidence="4">DUF4251 domain-containing protein</fullName>
    </recommendedName>
</protein>
<dbReference type="Proteomes" id="UP000036958">
    <property type="component" value="Unassembled WGS sequence"/>
</dbReference>
<gene>
    <name evidence="2" type="ORF">NC99_01280</name>
</gene>
<dbReference type="EMBL" id="LGIA01000006">
    <property type="protein sequence ID" value="KOH47085.1"/>
    <property type="molecule type" value="Genomic_DNA"/>
</dbReference>
<dbReference type="RefSeq" id="WP_053178779.1">
    <property type="nucleotide sequence ID" value="NZ_LGIA01000006.1"/>
</dbReference>
<keyword evidence="3" id="KW-1185">Reference proteome</keyword>
<name>A0A0L8VF35_9BACT</name>
<keyword evidence="1" id="KW-0732">Signal</keyword>
<comment type="caution">
    <text evidence="2">The sequence shown here is derived from an EMBL/GenBank/DDBJ whole genome shotgun (WGS) entry which is preliminary data.</text>
</comment>
<organism evidence="2 3">
    <name type="scientific">Sunxiuqinia dokdonensis</name>
    <dbReference type="NCBI Taxonomy" id="1409788"/>
    <lineage>
        <taxon>Bacteria</taxon>
        <taxon>Pseudomonadati</taxon>
        <taxon>Bacteroidota</taxon>
        <taxon>Bacteroidia</taxon>
        <taxon>Marinilabiliales</taxon>
        <taxon>Prolixibacteraceae</taxon>
        <taxon>Sunxiuqinia</taxon>
    </lineage>
</organism>
<feature type="signal peptide" evidence="1">
    <location>
        <begin position="1"/>
        <end position="20"/>
    </location>
</feature>
<dbReference type="OrthoDB" id="1097715at2"/>
<evidence type="ECO:0000313" key="2">
    <source>
        <dbReference type="EMBL" id="KOH47085.1"/>
    </source>
</evidence>
<dbReference type="Gene3D" id="2.40.128.410">
    <property type="match status" value="1"/>
</dbReference>
<dbReference type="Pfam" id="PF14059">
    <property type="entry name" value="DUF4251"/>
    <property type="match status" value="1"/>
</dbReference>
<evidence type="ECO:0008006" key="4">
    <source>
        <dbReference type="Google" id="ProtNLM"/>
    </source>
</evidence>
<dbReference type="AlphaFoldDB" id="A0A0L8VF35"/>
<dbReference type="STRING" id="1409788.NC99_01280"/>
<reference evidence="3" key="1">
    <citation type="submission" date="2015-07" db="EMBL/GenBank/DDBJ databases">
        <title>Genome sequencing of Sunxiuqinia dokdonensis strain SK.</title>
        <authorList>
            <person name="Ahn S."/>
            <person name="Kim B.-C."/>
        </authorList>
    </citation>
    <scope>NUCLEOTIDE SEQUENCE [LARGE SCALE GENOMIC DNA]</scope>
    <source>
        <strain evidence="3">SK</strain>
    </source>
</reference>
<feature type="chain" id="PRO_5005591648" description="DUF4251 domain-containing protein" evidence="1">
    <location>
        <begin position="21"/>
        <end position="159"/>
    </location>
</feature>
<evidence type="ECO:0000313" key="3">
    <source>
        <dbReference type="Proteomes" id="UP000036958"/>
    </source>
</evidence>
<proteinExistence type="predicted"/>